<feature type="domain" description="Beta-ketoacyl-[acyl-carrier-protein] synthase III C-terminal" evidence="4">
    <location>
        <begin position="251"/>
        <end position="332"/>
    </location>
</feature>
<protein>
    <submittedName>
        <fullName evidence="6">3-oxoacyl-[acyl-carrier-protein] synthase III C-terminal domain-containing protein</fullName>
    </submittedName>
</protein>
<dbReference type="EMBL" id="JBHSNS010000012">
    <property type="protein sequence ID" value="MFC5730982.1"/>
    <property type="molecule type" value="Genomic_DNA"/>
</dbReference>
<proteinExistence type="predicted"/>
<sequence>MPRAGVLGCGHALPPHTRGNDDPLYAQLDRTPNDQGVVEADLFVGMGERRYLGAGELIEPLMVAACSRALAHAGIEPSQVERLYGYASVPTFVTPNSLFTVHRDLGLSERAMVIPVNSEFSNFAVSLAMAGEAVDAGRIKHALVVCGSNWTRHVDYTKGHAITASDAAAAAVVAGDARLALVDHQTRTYSDQFHSMRMYTRSLSTGCRSVVPVGADNLPVPTYEIDATEGVAVYQSIMKEGLPDLVNYVLACNGVTGRDVALITHQGSRTLIDHWADRIGPRQYLETFETFGNMTLATYPVNLSHFFTDITSPYVMIAAVGPGFHLTATLLRQR</sequence>
<dbReference type="Proteomes" id="UP001596072">
    <property type="component" value="Unassembled WGS sequence"/>
</dbReference>
<organism evidence="6 7">
    <name type="scientific">Nocardioides vastitatis</name>
    <dbReference type="NCBI Taxonomy" id="2568655"/>
    <lineage>
        <taxon>Bacteria</taxon>
        <taxon>Bacillati</taxon>
        <taxon>Actinomycetota</taxon>
        <taxon>Actinomycetes</taxon>
        <taxon>Propionibacteriales</taxon>
        <taxon>Nocardioidaceae</taxon>
        <taxon>Nocardioides</taxon>
    </lineage>
</organism>
<keyword evidence="7" id="KW-1185">Reference proteome</keyword>
<dbReference type="InterPro" id="IPR013751">
    <property type="entry name" value="ACP_syn_III_N"/>
</dbReference>
<evidence type="ECO:0000259" key="5">
    <source>
        <dbReference type="Pfam" id="PF08545"/>
    </source>
</evidence>
<dbReference type="RefSeq" id="WP_168798165.1">
    <property type="nucleotide sequence ID" value="NZ_JBHSNS010000012.1"/>
</dbReference>
<feature type="domain" description="Beta-ketoacyl-[acyl-carrier-protein] synthase III N-terminal" evidence="5">
    <location>
        <begin position="119"/>
        <end position="177"/>
    </location>
</feature>
<comment type="caution">
    <text evidence="6">The sequence shown here is derived from an EMBL/GenBank/DDBJ whole genome shotgun (WGS) entry which is preliminary data.</text>
</comment>
<evidence type="ECO:0000259" key="4">
    <source>
        <dbReference type="Pfam" id="PF08541"/>
    </source>
</evidence>
<accession>A0ABW0ZKR9</accession>
<dbReference type="PANTHER" id="PTHR34069:SF2">
    <property type="entry name" value="BETA-KETOACYL-[ACYL-CARRIER-PROTEIN] SYNTHASE III"/>
    <property type="match status" value="1"/>
</dbReference>
<name>A0ABW0ZKR9_9ACTN</name>
<evidence type="ECO:0000256" key="3">
    <source>
        <dbReference type="SAM" id="MobiDB-lite"/>
    </source>
</evidence>
<dbReference type="PANTHER" id="PTHR34069">
    <property type="entry name" value="3-OXOACYL-[ACYL-CARRIER-PROTEIN] SYNTHASE 3"/>
    <property type="match status" value="1"/>
</dbReference>
<evidence type="ECO:0000256" key="2">
    <source>
        <dbReference type="ARBA" id="ARBA00023315"/>
    </source>
</evidence>
<keyword evidence="1" id="KW-0808">Transferase</keyword>
<reference evidence="7" key="1">
    <citation type="journal article" date="2019" name="Int. J. Syst. Evol. Microbiol.">
        <title>The Global Catalogue of Microorganisms (GCM) 10K type strain sequencing project: providing services to taxonomists for standard genome sequencing and annotation.</title>
        <authorList>
            <consortium name="The Broad Institute Genomics Platform"/>
            <consortium name="The Broad Institute Genome Sequencing Center for Infectious Disease"/>
            <person name="Wu L."/>
            <person name="Ma J."/>
        </authorList>
    </citation>
    <scope>NUCLEOTIDE SEQUENCE [LARGE SCALE GENOMIC DNA]</scope>
    <source>
        <strain evidence="7">YIM 94188</strain>
    </source>
</reference>
<evidence type="ECO:0000256" key="1">
    <source>
        <dbReference type="ARBA" id="ARBA00022679"/>
    </source>
</evidence>
<evidence type="ECO:0000313" key="6">
    <source>
        <dbReference type="EMBL" id="MFC5730982.1"/>
    </source>
</evidence>
<dbReference type="InterPro" id="IPR016039">
    <property type="entry name" value="Thiolase-like"/>
</dbReference>
<gene>
    <name evidence="6" type="ORF">ACFPQB_18840</name>
</gene>
<keyword evidence="2" id="KW-0012">Acyltransferase</keyword>
<dbReference type="Pfam" id="PF08545">
    <property type="entry name" value="ACP_syn_III"/>
    <property type="match status" value="1"/>
</dbReference>
<dbReference type="InterPro" id="IPR013747">
    <property type="entry name" value="ACP_syn_III_C"/>
</dbReference>
<dbReference type="Gene3D" id="3.40.47.10">
    <property type="match status" value="1"/>
</dbReference>
<dbReference type="Pfam" id="PF08541">
    <property type="entry name" value="ACP_syn_III_C"/>
    <property type="match status" value="1"/>
</dbReference>
<dbReference type="SUPFAM" id="SSF53901">
    <property type="entry name" value="Thiolase-like"/>
    <property type="match status" value="2"/>
</dbReference>
<feature type="region of interest" description="Disordered" evidence="3">
    <location>
        <begin position="1"/>
        <end position="21"/>
    </location>
</feature>
<evidence type="ECO:0000313" key="7">
    <source>
        <dbReference type="Proteomes" id="UP001596072"/>
    </source>
</evidence>